<evidence type="ECO:0000256" key="1">
    <source>
        <dbReference type="SAM" id="SignalP"/>
    </source>
</evidence>
<dbReference type="InterPro" id="IPR025737">
    <property type="entry name" value="FApF"/>
</dbReference>
<feature type="chain" id="PRO_5006616366" description="Phenol degradation protein meta" evidence="1">
    <location>
        <begin position="21"/>
        <end position="303"/>
    </location>
</feature>
<reference evidence="3" key="1">
    <citation type="journal article" date="2018" name="Science">
        <title>A primordial and reversible TCA cycle in a facultatively chemolithoautotrophic thermophile.</title>
        <authorList>
            <person name="Nunoura T."/>
            <person name="Chikaraishi Y."/>
            <person name="Izaki R."/>
            <person name="Suwa T."/>
            <person name="Sato T."/>
            <person name="Harada T."/>
            <person name="Mori K."/>
            <person name="Kato Y."/>
            <person name="Miyazaki M."/>
            <person name="Shimamura S."/>
            <person name="Yanagawa K."/>
            <person name="Shuto A."/>
            <person name="Ohkouchi N."/>
            <person name="Fujita N."/>
            <person name="Takaki Y."/>
            <person name="Atomi H."/>
            <person name="Takai K."/>
        </authorList>
    </citation>
    <scope>NUCLEOTIDE SEQUENCE [LARGE SCALE GENOMIC DNA]</scope>
    <source>
        <strain evidence="3">DSM 17441 / JCM 13301 / NBRC 103674 / ABI70S6</strain>
    </source>
</reference>
<sequence length="303" mass="34543">MKRMLLVVILFLCFVLKALAGGGDHYPNGAEDFLVGALPPPGFYVIDYNYFYQVDEFMDNSGDVIDKGPLSDFSLRVYANVFRVIYVTKFKILGANYAVHAFFPYVELNANAKGFHVHKRGLGDIIVDPFILGWHTRYFHIIAALDIYMPTGEYDKHRPVNVGKNFWTFEPILAITFLHPSGFSASVKAMYDFNTTNNDYINPATGKETSLKPGQEFHFDYAVGYSPKKWIRVGIAGYVYMQTTDDELDGKDIEDNRGKAFAIGPVVKLNYKRFSLVAKMQREFGVKNRPRGENLWIKIIYAF</sequence>
<dbReference type="EMBL" id="AP013035">
    <property type="protein sequence ID" value="BAT71051.1"/>
    <property type="molecule type" value="Genomic_DNA"/>
</dbReference>
<keyword evidence="1" id="KW-0732">Signal</keyword>
<name>A0A0S3QRT2_THET7</name>
<dbReference type="RefSeq" id="WP_068548901.1">
    <property type="nucleotide sequence ID" value="NZ_AP013035.1"/>
</dbReference>
<evidence type="ECO:0000313" key="3">
    <source>
        <dbReference type="Proteomes" id="UP000063234"/>
    </source>
</evidence>
<dbReference type="Pfam" id="PF13557">
    <property type="entry name" value="Phenol_MetA_deg"/>
    <property type="match status" value="1"/>
</dbReference>
<dbReference type="OrthoDB" id="9810698at2"/>
<evidence type="ECO:0000313" key="2">
    <source>
        <dbReference type="EMBL" id="BAT71051.1"/>
    </source>
</evidence>
<dbReference type="AlphaFoldDB" id="A0A0S3QRT2"/>
<feature type="signal peptide" evidence="1">
    <location>
        <begin position="1"/>
        <end position="20"/>
    </location>
</feature>
<organism evidence="2 3">
    <name type="scientific">Thermosulfidibacter takaii (strain DSM 17441 / JCM 13301 / NBRC 103674 / ABI70S6)</name>
    <dbReference type="NCBI Taxonomy" id="1298851"/>
    <lineage>
        <taxon>Bacteria</taxon>
        <taxon>Pseudomonadati</taxon>
        <taxon>Thermosulfidibacterota</taxon>
        <taxon>Thermosulfidibacteria</taxon>
        <taxon>Thermosulfidibacterales</taxon>
        <taxon>Thermosulfidibacteraceae</taxon>
    </lineage>
</organism>
<protein>
    <recommendedName>
        <fullName evidence="4">Phenol degradation protein meta</fullName>
    </recommendedName>
</protein>
<dbReference type="STRING" id="1298851.TST_0242"/>
<gene>
    <name evidence="2" type="ORF">TST_0242</name>
</gene>
<keyword evidence="3" id="KW-1185">Reference proteome</keyword>
<proteinExistence type="predicted"/>
<dbReference type="Proteomes" id="UP000063234">
    <property type="component" value="Chromosome"/>
</dbReference>
<evidence type="ECO:0008006" key="4">
    <source>
        <dbReference type="Google" id="ProtNLM"/>
    </source>
</evidence>
<accession>A0A0S3QRT2</accession>
<dbReference type="KEGG" id="ttk:TST_0242"/>